<dbReference type="STRING" id="1088818.A0A2H9ZZD9"/>
<dbReference type="EMBL" id="KZ452286">
    <property type="protein sequence ID" value="PKA48642.1"/>
    <property type="molecule type" value="Genomic_DNA"/>
</dbReference>
<evidence type="ECO:0000313" key="2">
    <source>
        <dbReference type="Proteomes" id="UP000236161"/>
    </source>
</evidence>
<name>A0A2H9ZZD9_9ASPA</name>
<dbReference type="Proteomes" id="UP000236161">
    <property type="component" value="Unassembled WGS sequence"/>
</dbReference>
<organism evidence="1 2">
    <name type="scientific">Apostasia shenzhenica</name>
    <dbReference type="NCBI Taxonomy" id="1088818"/>
    <lineage>
        <taxon>Eukaryota</taxon>
        <taxon>Viridiplantae</taxon>
        <taxon>Streptophyta</taxon>
        <taxon>Embryophyta</taxon>
        <taxon>Tracheophyta</taxon>
        <taxon>Spermatophyta</taxon>
        <taxon>Magnoliopsida</taxon>
        <taxon>Liliopsida</taxon>
        <taxon>Asparagales</taxon>
        <taxon>Orchidaceae</taxon>
        <taxon>Apostasioideae</taxon>
        <taxon>Apostasia</taxon>
    </lineage>
</organism>
<dbReference type="OrthoDB" id="1918800at2759"/>
<keyword evidence="2" id="KW-1185">Reference proteome</keyword>
<protein>
    <submittedName>
        <fullName evidence="1">Uncharacterized protein</fullName>
    </submittedName>
</protein>
<evidence type="ECO:0000313" key="1">
    <source>
        <dbReference type="EMBL" id="PKA48642.1"/>
    </source>
</evidence>
<reference evidence="1 2" key="1">
    <citation type="journal article" date="2017" name="Nature">
        <title>The Apostasia genome and the evolution of orchids.</title>
        <authorList>
            <person name="Zhang G.Q."/>
            <person name="Liu K.W."/>
            <person name="Li Z."/>
            <person name="Lohaus R."/>
            <person name="Hsiao Y.Y."/>
            <person name="Niu S.C."/>
            <person name="Wang J.Y."/>
            <person name="Lin Y.C."/>
            <person name="Xu Q."/>
            <person name="Chen L.J."/>
            <person name="Yoshida K."/>
            <person name="Fujiwara S."/>
            <person name="Wang Z.W."/>
            <person name="Zhang Y.Q."/>
            <person name="Mitsuda N."/>
            <person name="Wang M."/>
            <person name="Liu G.H."/>
            <person name="Pecoraro L."/>
            <person name="Huang H.X."/>
            <person name="Xiao X.J."/>
            <person name="Lin M."/>
            <person name="Wu X.Y."/>
            <person name="Wu W.L."/>
            <person name="Chen Y.Y."/>
            <person name="Chang S.B."/>
            <person name="Sakamoto S."/>
            <person name="Ohme-Takagi M."/>
            <person name="Yagi M."/>
            <person name="Zeng S.J."/>
            <person name="Shen C.Y."/>
            <person name="Yeh C.M."/>
            <person name="Luo Y.B."/>
            <person name="Tsai W.C."/>
            <person name="Van de Peer Y."/>
            <person name="Liu Z.J."/>
        </authorList>
    </citation>
    <scope>NUCLEOTIDE SEQUENCE [LARGE SCALE GENOMIC DNA]</scope>
    <source>
        <strain evidence="2">cv. Shenzhen</strain>
        <tissue evidence="1">Stem</tissue>
    </source>
</reference>
<gene>
    <name evidence="1" type="ORF">AXF42_Ash021051</name>
</gene>
<dbReference type="PANTHER" id="PTHR34686:SF5">
    <property type="entry name" value="OS05G0451300 PROTEIN"/>
    <property type="match status" value="1"/>
</dbReference>
<dbReference type="PANTHER" id="PTHR34686">
    <property type="entry name" value="MATERNAL EFFECT EMBRYO ARREST PROTEIN"/>
    <property type="match status" value="1"/>
</dbReference>
<sequence>MARRPSRSDFHLQPDEARKVEEEARRYFEVLLPKRHPKPSRSEPFSDDLAAGRLQPSAGVPIPPEFVKLQELSADPQASVRSQKLVCEGVEVAEDYVQTEYYAGLHSIDKHHHTLISLSNMAGRAVLLTVHDASLTNIYVLNMIFSIETLPQLLFLFEELHRGDDAQEVRCHRQVIKVSDPNRVCLPTHRTLANSSTCCHCSSLPASITASLLHLILRNMLCLESPTFVDSITDWLASIFILGSYSGS</sequence>
<accession>A0A2H9ZZD9</accession>
<proteinExistence type="predicted"/>
<dbReference type="AlphaFoldDB" id="A0A2H9ZZD9"/>